<evidence type="ECO:0000313" key="1">
    <source>
        <dbReference type="EMBL" id="MBX5088461.1"/>
    </source>
</evidence>
<dbReference type="RefSeq" id="WP_221118612.1">
    <property type="nucleotide sequence ID" value="NZ_JABDXZ010000005.1"/>
</dbReference>
<dbReference type="EMBL" id="JABDYF010000001">
    <property type="protein sequence ID" value="MBX5088461.1"/>
    <property type="molecule type" value="Genomic_DNA"/>
</dbReference>
<organism evidence="1 2">
    <name type="scientific">Rhizobium lentis</name>
    <dbReference type="NCBI Taxonomy" id="1138194"/>
    <lineage>
        <taxon>Bacteria</taxon>
        <taxon>Pseudomonadati</taxon>
        <taxon>Pseudomonadota</taxon>
        <taxon>Alphaproteobacteria</taxon>
        <taxon>Hyphomicrobiales</taxon>
        <taxon>Rhizobiaceae</taxon>
        <taxon>Rhizobium/Agrobacterium group</taxon>
        <taxon>Rhizobium</taxon>
    </lineage>
</organism>
<comment type="caution">
    <text evidence="1">The sequence shown here is derived from an EMBL/GenBank/DDBJ whole genome shotgun (WGS) entry which is preliminary data.</text>
</comment>
<evidence type="ECO:0000313" key="2">
    <source>
        <dbReference type="Proteomes" id="UP000770629"/>
    </source>
</evidence>
<dbReference type="SUPFAM" id="SSF53474">
    <property type="entry name" value="alpha/beta-Hydrolases"/>
    <property type="match status" value="1"/>
</dbReference>
<accession>A0ABS7ID51</accession>
<name>A0ABS7ID51_9HYPH</name>
<keyword evidence="2" id="KW-1185">Reference proteome</keyword>
<protein>
    <recommendedName>
        <fullName evidence="3">Alpha/beta hydrolase</fullName>
    </recommendedName>
</protein>
<sequence>MRLVLVHGINNESYTSEDIKELWLSALEKGWQEQQLAPTRKFTVDTAYYADILAQASDGKKAAVEMGGGAVSSGLAIEFLRAYAEEANVSEEELQAAAIAEGIPPEAVAQGVPHEGWVIAFARVLERLLPTKGKYIARLFLRQAAIYIGDPALAAKIESTVAKQVFTGKQDPTIVIGHSLGSVVSYRMLAGPALAGRSFPLFVTVGSPLSVDMFRPILPKRGRLPTPPIGRWVNGRNKEDFVTMGKAITKKSIGFEGVEDVTDIIDNEEDRHDISAYLRSPIISRAVFDAIEA</sequence>
<gene>
    <name evidence="1" type="ORF">HJB60_04630</name>
</gene>
<proteinExistence type="predicted"/>
<reference evidence="1 2" key="1">
    <citation type="submission" date="2020-04" db="EMBL/GenBank/DDBJ databases">
        <title>Global-level population genomics: horizontal gene transfer, symbiosis and evolution in Rhizobia.</title>
        <authorList>
            <person name="Gai Y."/>
        </authorList>
    </citation>
    <scope>NUCLEOTIDE SEQUENCE [LARGE SCALE GENOMIC DNA]</scope>
    <source>
        <strain evidence="1 2">BLR33</strain>
    </source>
</reference>
<evidence type="ECO:0008006" key="3">
    <source>
        <dbReference type="Google" id="ProtNLM"/>
    </source>
</evidence>
<dbReference type="InterPro" id="IPR029058">
    <property type="entry name" value="AB_hydrolase_fold"/>
</dbReference>
<dbReference type="Proteomes" id="UP000770629">
    <property type="component" value="Unassembled WGS sequence"/>
</dbReference>